<sequence length="46" mass="5213">MVMRLYLISHSAFVDFIHLIQYRYIHHISQMGGPLVGSGAQIVSIL</sequence>
<evidence type="ECO:0000313" key="1">
    <source>
        <dbReference type="EMBL" id="CDW20647.1"/>
    </source>
</evidence>
<accession>A0A0K2T4X9</accession>
<dbReference type="AlphaFoldDB" id="A0A0K2T4X9"/>
<dbReference type="EMBL" id="HACA01003286">
    <property type="protein sequence ID" value="CDW20647.1"/>
    <property type="molecule type" value="Transcribed_RNA"/>
</dbReference>
<name>A0A0K2T4X9_LEPSM</name>
<organism evidence="1">
    <name type="scientific">Lepeophtheirus salmonis</name>
    <name type="common">Salmon louse</name>
    <name type="synonym">Caligus salmonis</name>
    <dbReference type="NCBI Taxonomy" id="72036"/>
    <lineage>
        <taxon>Eukaryota</taxon>
        <taxon>Metazoa</taxon>
        <taxon>Ecdysozoa</taxon>
        <taxon>Arthropoda</taxon>
        <taxon>Crustacea</taxon>
        <taxon>Multicrustacea</taxon>
        <taxon>Hexanauplia</taxon>
        <taxon>Copepoda</taxon>
        <taxon>Siphonostomatoida</taxon>
        <taxon>Caligidae</taxon>
        <taxon>Lepeophtheirus</taxon>
    </lineage>
</organism>
<protein>
    <submittedName>
        <fullName evidence="1">Uncharacterized protein</fullName>
    </submittedName>
</protein>
<reference evidence="1" key="1">
    <citation type="submission" date="2014-05" db="EMBL/GenBank/DDBJ databases">
        <authorList>
            <person name="Chronopoulou M."/>
        </authorList>
    </citation>
    <scope>NUCLEOTIDE SEQUENCE</scope>
    <source>
        <tissue evidence="1">Whole organism</tissue>
    </source>
</reference>
<proteinExistence type="predicted"/>